<dbReference type="GO" id="GO:0004519">
    <property type="term" value="F:endonuclease activity"/>
    <property type="evidence" value="ECO:0007669"/>
    <property type="project" value="UniProtKB-KW"/>
</dbReference>
<dbReference type="AlphaFoldDB" id="A0A4Q9R5M1"/>
<organism evidence="1 2">
    <name type="scientific">Phytopseudomonas dryadis</name>
    <dbReference type="NCBI Taxonomy" id="2487520"/>
    <lineage>
        <taxon>Bacteria</taxon>
        <taxon>Pseudomonadati</taxon>
        <taxon>Pseudomonadota</taxon>
        <taxon>Gammaproteobacteria</taxon>
        <taxon>Pseudomonadales</taxon>
        <taxon>Pseudomonadaceae</taxon>
        <taxon>Phytopseudomonas</taxon>
    </lineage>
</organism>
<keyword evidence="1" id="KW-0269">Exonuclease</keyword>
<dbReference type="EMBL" id="QJUL01000007">
    <property type="protein sequence ID" value="TBU95653.1"/>
    <property type="molecule type" value="Genomic_DNA"/>
</dbReference>
<dbReference type="OrthoDB" id="6898756at2"/>
<name>A0A4Q9R5M1_9GAMM</name>
<dbReference type="Proteomes" id="UP000293172">
    <property type="component" value="Unassembled WGS sequence"/>
</dbReference>
<dbReference type="Gene3D" id="3.60.10.10">
    <property type="entry name" value="Endonuclease/exonuclease/phosphatase"/>
    <property type="match status" value="1"/>
</dbReference>
<keyword evidence="1" id="KW-0255">Endonuclease</keyword>
<keyword evidence="1" id="KW-0540">Nuclease</keyword>
<accession>A0A4Q9R5M1</accession>
<evidence type="ECO:0000313" key="1">
    <source>
        <dbReference type="EMBL" id="TBU95653.1"/>
    </source>
</evidence>
<keyword evidence="1" id="KW-0378">Hydrolase</keyword>
<gene>
    <name evidence="1" type="ORF">DNK44_06960</name>
</gene>
<dbReference type="InterPro" id="IPR036691">
    <property type="entry name" value="Endo/exonu/phosph_ase_sf"/>
</dbReference>
<dbReference type="RefSeq" id="WP_131197626.1">
    <property type="nucleotide sequence ID" value="NZ_QJUL01000007.1"/>
</dbReference>
<proteinExistence type="predicted"/>
<dbReference type="SUPFAM" id="SSF56219">
    <property type="entry name" value="DNase I-like"/>
    <property type="match status" value="1"/>
</dbReference>
<protein>
    <submittedName>
        <fullName evidence="1">Endonuclease/exonuclease/phosphatase family protein</fullName>
    </submittedName>
</protein>
<evidence type="ECO:0000313" key="2">
    <source>
        <dbReference type="Proteomes" id="UP000293172"/>
    </source>
</evidence>
<dbReference type="GO" id="GO:0004527">
    <property type="term" value="F:exonuclease activity"/>
    <property type="evidence" value="ECO:0007669"/>
    <property type="project" value="UniProtKB-KW"/>
</dbReference>
<reference evidence="1 2" key="1">
    <citation type="submission" date="2018-06" db="EMBL/GenBank/DDBJ databases">
        <title>Three novel Pseudomonas species isolated from symptomatic oak.</title>
        <authorList>
            <person name="Bueno-Gonzalez V."/>
            <person name="Brady C."/>
        </authorList>
    </citation>
    <scope>NUCLEOTIDE SEQUENCE [LARGE SCALE GENOMIC DNA]</scope>
    <source>
        <strain evidence="1 2">P6B</strain>
    </source>
</reference>
<sequence>MYSIMIWNTQHFDNQKGNYSQAYTDKKKFLEFYISKKKPHIIALFEVGKTGNINESLIADLTSSYTAIATLVQEGGKKKHTTLGSMVLVRNDVSTEFENVTDNYILSHTEQRAPLIIRHIKSTFGFAFYHANASFMAPGNIVDTIGFIQNNAEALKIKKLLFFGGDLNLIPTQTYEEIKGMKRLVPTNPGYTHLSIKNVTLEEAAHELSVIQSYGKDTHLSAKNYLPEYMFTQGIEACDLQPVLLLLDYAYVLFAQHWRVECDASLRQNSDSSGNVIEISPYCLNHPIRSDHFPVLFTLNAMIE</sequence>
<comment type="caution">
    <text evidence="1">The sequence shown here is derived from an EMBL/GenBank/DDBJ whole genome shotgun (WGS) entry which is preliminary data.</text>
</comment>